<keyword evidence="9 15" id="KW-0675">Receptor</keyword>
<proteinExistence type="inferred from homology"/>
<dbReference type="GO" id="GO:0015344">
    <property type="term" value="F:siderophore uptake transmembrane transporter activity"/>
    <property type="evidence" value="ECO:0007669"/>
    <property type="project" value="TreeGrafter"/>
</dbReference>
<evidence type="ECO:0000256" key="7">
    <source>
        <dbReference type="ARBA" id="ARBA00023077"/>
    </source>
</evidence>
<dbReference type="HOGENOM" id="CLU_008287_18_0_6"/>
<evidence type="ECO:0000256" key="12">
    <source>
        <dbReference type="RuleBase" id="RU003357"/>
    </source>
</evidence>
<organism evidence="15 16">
    <name type="scientific">Methylomonas methanica (strain DSM 25384 / MC09)</name>
    <dbReference type="NCBI Taxonomy" id="857087"/>
    <lineage>
        <taxon>Bacteria</taxon>
        <taxon>Pseudomonadati</taxon>
        <taxon>Pseudomonadota</taxon>
        <taxon>Gammaproteobacteria</taxon>
        <taxon>Methylococcales</taxon>
        <taxon>Methylococcaceae</taxon>
        <taxon>Methylomonas</taxon>
    </lineage>
</organism>
<keyword evidence="16" id="KW-1185">Reference proteome</keyword>
<dbReference type="InterPro" id="IPR012910">
    <property type="entry name" value="Plug_dom"/>
</dbReference>
<evidence type="ECO:0000256" key="6">
    <source>
        <dbReference type="ARBA" id="ARBA00022729"/>
    </source>
</evidence>
<dbReference type="GO" id="GO:0044718">
    <property type="term" value="P:siderophore transmembrane transport"/>
    <property type="evidence" value="ECO:0007669"/>
    <property type="project" value="TreeGrafter"/>
</dbReference>
<evidence type="ECO:0000256" key="4">
    <source>
        <dbReference type="ARBA" id="ARBA00022452"/>
    </source>
</evidence>
<dbReference type="GO" id="GO:0009279">
    <property type="term" value="C:cell outer membrane"/>
    <property type="evidence" value="ECO:0007669"/>
    <property type="project" value="UniProtKB-SubCell"/>
</dbReference>
<dbReference type="InterPro" id="IPR039426">
    <property type="entry name" value="TonB-dep_rcpt-like"/>
</dbReference>
<evidence type="ECO:0000259" key="13">
    <source>
        <dbReference type="Pfam" id="PF00593"/>
    </source>
</evidence>
<comment type="subcellular location">
    <subcellularLocation>
        <location evidence="1 11">Cell outer membrane</location>
        <topology evidence="1 11">Multi-pass membrane protein</topology>
    </subcellularLocation>
</comment>
<evidence type="ECO:0000256" key="5">
    <source>
        <dbReference type="ARBA" id="ARBA00022692"/>
    </source>
</evidence>
<keyword evidence="3 11" id="KW-0813">Transport</keyword>
<evidence type="ECO:0000256" key="3">
    <source>
        <dbReference type="ARBA" id="ARBA00022448"/>
    </source>
</evidence>
<dbReference type="CDD" id="cd01347">
    <property type="entry name" value="ligand_gated_channel"/>
    <property type="match status" value="1"/>
</dbReference>
<dbReference type="InterPro" id="IPR037066">
    <property type="entry name" value="Plug_dom_sf"/>
</dbReference>
<evidence type="ECO:0000313" key="16">
    <source>
        <dbReference type="Proteomes" id="UP000008888"/>
    </source>
</evidence>
<dbReference type="Proteomes" id="UP000008888">
    <property type="component" value="Chromosome"/>
</dbReference>
<dbReference type="PROSITE" id="PS52016">
    <property type="entry name" value="TONB_DEPENDENT_REC_3"/>
    <property type="match status" value="1"/>
</dbReference>
<dbReference type="KEGG" id="mmt:Metme_1118"/>
<gene>
    <name evidence="15" type="ordered locus">Metme_1118</name>
</gene>
<reference key="2">
    <citation type="submission" date="2011-05" db="EMBL/GenBank/DDBJ databases">
        <title>Complete genome sequence of the aerobic marine methanotroph Methylomonas methanica MC09.</title>
        <authorList>
            <person name="Boden R."/>
            <person name="Cunliffe M."/>
            <person name="Scanlan J."/>
            <person name="Moussard H."/>
            <person name="Kits K.D."/>
            <person name="Klotz M."/>
            <person name="Jetten M."/>
            <person name="Vuilleumier S."/>
            <person name="Han J."/>
            <person name="Peters L."/>
            <person name="Mikhailova N."/>
            <person name="Teshima H."/>
            <person name="Tapia R."/>
            <person name="Kyrpides N."/>
            <person name="Ivanova N."/>
            <person name="Pagani I."/>
            <person name="Cheng J.-F."/>
            <person name="Goodwin L."/>
            <person name="Han C."/>
            <person name="Hauser L."/>
            <person name="Land M."/>
            <person name="Lapidus A."/>
            <person name="Lucas S."/>
            <person name="Pitluck S."/>
            <person name="Woyke T."/>
            <person name="Stein L.Y."/>
            <person name="Murrell C."/>
        </authorList>
    </citation>
    <scope>NUCLEOTIDE SEQUENCE</scope>
    <source>
        <strain>MC09</strain>
    </source>
</reference>
<evidence type="ECO:0000259" key="14">
    <source>
        <dbReference type="Pfam" id="PF07715"/>
    </source>
</evidence>
<evidence type="ECO:0000256" key="10">
    <source>
        <dbReference type="ARBA" id="ARBA00023237"/>
    </source>
</evidence>
<dbReference type="Pfam" id="PF00593">
    <property type="entry name" value="TonB_dep_Rec_b-barrel"/>
    <property type="match status" value="1"/>
</dbReference>
<dbReference type="Pfam" id="PF07715">
    <property type="entry name" value="Plug"/>
    <property type="match status" value="1"/>
</dbReference>
<evidence type="ECO:0000256" key="8">
    <source>
        <dbReference type="ARBA" id="ARBA00023136"/>
    </source>
</evidence>
<feature type="domain" description="TonB-dependent receptor plug" evidence="14">
    <location>
        <begin position="76"/>
        <end position="186"/>
    </location>
</feature>
<feature type="domain" description="TonB-dependent receptor-like beta-barrel" evidence="13">
    <location>
        <begin position="274"/>
        <end position="704"/>
    </location>
</feature>
<evidence type="ECO:0000256" key="11">
    <source>
        <dbReference type="PROSITE-ProRule" id="PRU01360"/>
    </source>
</evidence>
<dbReference type="PANTHER" id="PTHR30069:SF29">
    <property type="entry name" value="HEMOGLOBIN AND HEMOGLOBIN-HAPTOGLOBIN-BINDING PROTEIN 1-RELATED"/>
    <property type="match status" value="1"/>
</dbReference>
<keyword evidence="6" id="KW-0732">Signal</keyword>
<evidence type="ECO:0000256" key="2">
    <source>
        <dbReference type="ARBA" id="ARBA00008143"/>
    </source>
</evidence>
<dbReference type="STRING" id="857087.Metme_1118"/>
<evidence type="ECO:0000256" key="9">
    <source>
        <dbReference type="ARBA" id="ARBA00023170"/>
    </source>
</evidence>
<keyword evidence="10 11" id="KW-0998">Cell outer membrane</keyword>
<name>F9ZVS4_METMM</name>
<dbReference type="EMBL" id="CP002738">
    <property type="protein sequence ID" value="AEF99552.1"/>
    <property type="molecule type" value="Genomic_DNA"/>
</dbReference>
<dbReference type="Gene3D" id="2.170.130.10">
    <property type="entry name" value="TonB-dependent receptor, plug domain"/>
    <property type="match status" value="1"/>
</dbReference>
<sequence length="741" mass="82112">MIRPILIKITVSFVNVKVLKPMLVLSQRMQLLAWAAGFSSHALAQPISLEDEEKALSQIYGGEEMVSIASGYQQPISKAPSIATVITAADIKQIGATDIDEALETVPGLHVERSGIGYNPIYTFRGIYSQFNQQVLMMINGIPITNSYTGSRSEVWGGMPIQNIARIEVVRGPGSAVYGADAFAGVINVITKTRQDIEGAEVGGRVGSFDTYDSWALHGAEWAGFDVALSVQSHLTNGQRSVVDSDSQSQFDRLNLGPKASLAPGPVNLSRDNLDARLDLSRGNWRFRGGLQHRSNFGNGAGIAQALDPVNRYASDRWNADLTYHTDEIDNWDLTTQLSYFETSQEIERNLTLFPAGTTLPIGANGQIGAGAPVTFPNGYIGNPEVWERHVRISQAFAYSGFQQHQLRSGIGFNYDSLFRAKVSQNFGIDPTTGTPIPSLPGIPLTDVSGTSSTFIPAVDRKVAYLFLQDQWNFANDWTLTAGARYDRYSDFGNTFNPRAALIWEASYDLTAKLMYGSAFRAPSFQEMYIINNPAQLGNPALKPETMENIELGFDYRPADSLRLGLNFFGYWWKDIIRFVPDSNATTSTARNTGTQQGYGTELEAEWQATDTVKIVGNYAYQRSRDEALNHDAGYAPHHQVYLRANWEFLPDWSFSPQAKWIVGRSRSFGDTRQPVADYTWVDLTLRRHNILEHVEIAFSVRNLFDVSAREPSLAGNPQAAIPNDLPLASRNFYGEVNIKF</sequence>
<dbReference type="PANTHER" id="PTHR30069">
    <property type="entry name" value="TONB-DEPENDENT OUTER MEMBRANE RECEPTOR"/>
    <property type="match status" value="1"/>
</dbReference>
<keyword evidence="7 12" id="KW-0798">TonB box</keyword>
<keyword evidence="4 11" id="KW-1134">Transmembrane beta strand</keyword>
<reference evidence="15 16" key="1">
    <citation type="journal article" date="2011" name="J. Bacteriol.">
        <title>Complete Genome Sequence of the Aerobic Marine Methanotroph Methylomonas methanica MC09.</title>
        <authorList>
            <person name="Boden R."/>
            <person name="Cunliffe M."/>
            <person name="Scanlan J."/>
            <person name="Moussard H."/>
            <person name="Kits K.D."/>
            <person name="Klotz M.G."/>
            <person name="Jetten M.S."/>
            <person name="Vuilleumier S."/>
            <person name="Han J."/>
            <person name="Peters L."/>
            <person name="Mikhailova N."/>
            <person name="Teshima H."/>
            <person name="Tapia R."/>
            <person name="Kyrpides N."/>
            <person name="Ivanova N."/>
            <person name="Pagani I."/>
            <person name="Cheng J.F."/>
            <person name="Goodwin L."/>
            <person name="Han C."/>
            <person name="Hauser L."/>
            <person name="Land M.L."/>
            <person name="Lapidus A."/>
            <person name="Lucas S."/>
            <person name="Pitluck S."/>
            <person name="Woyke T."/>
            <person name="Stein L."/>
            <person name="Murrell J.C."/>
        </authorList>
    </citation>
    <scope>NUCLEOTIDE SEQUENCE [LARGE SCALE GENOMIC DNA]</scope>
    <source>
        <strain evidence="15 16">MC09</strain>
    </source>
</reference>
<protein>
    <submittedName>
        <fullName evidence="15">TonB-dependent receptor plug</fullName>
    </submittedName>
</protein>
<dbReference type="Gene3D" id="2.40.170.20">
    <property type="entry name" value="TonB-dependent receptor, beta-barrel domain"/>
    <property type="match status" value="1"/>
</dbReference>
<reference evidence="16" key="3">
    <citation type="submission" date="2011-05" db="EMBL/GenBank/DDBJ databases">
        <title>Complete sequence of Methylomonas methanica MC09.</title>
        <authorList>
            <consortium name="US DOE Joint Genome Institute"/>
            <person name="Lucas S."/>
            <person name="Han J."/>
            <person name="Lapidus A."/>
            <person name="Cheng J.-F."/>
            <person name="Goodwin L."/>
            <person name="Pitluck S."/>
            <person name="Peters L."/>
            <person name="Mikhailova N."/>
            <person name="Teshima H."/>
            <person name="Han C."/>
            <person name="Tapia R."/>
            <person name="Land M."/>
            <person name="Hauser L."/>
            <person name="Kyrpides N."/>
            <person name="Ivanova N."/>
            <person name="Pagani I."/>
            <person name="Stein L."/>
            <person name="Woyke T."/>
        </authorList>
    </citation>
    <scope>NUCLEOTIDE SEQUENCE [LARGE SCALE GENOMIC DNA]</scope>
    <source>
        <strain evidence="16">MC09</strain>
    </source>
</reference>
<evidence type="ECO:0000313" key="15">
    <source>
        <dbReference type="EMBL" id="AEF99552.1"/>
    </source>
</evidence>
<accession>F9ZVS4</accession>
<dbReference type="InterPro" id="IPR036942">
    <property type="entry name" value="Beta-barrel_TonB_sf"/>
</dbReference>
<keyword evidence="8 11" id="KW-0472">Membrane</keyword>
<dbReference type="eggNOG" id="COG4771">
    <property type="taxonomic scope" value="Bacteria"/>
</dbReference>
<dbReference type="InterPro" id="IPR000531">
    <property type="entry name" value="Beta-barrel_TonB"/>
</dbReference>
<dbReference type="SUPFAM" id="SSF56935">
    <property type="entry name" value="Porins"/>
    <property type="match status" value="1"/>
</dbReference>
<dbReference type="AlphaFoldDB" id="F9ZVS4"/>
<keyword evidence="5 11" id="KW-0812">Transmembrane</keyword>
<comment type="similarity">
    <text evidence="2">Belongs to the TonB-dependent receptor family. Hemoglobin/haptoglobin binding protein subfamily.</text>
</comment>
<evidence type="ECO:0000256" key="1">
    <source>
        <dbReference type="ARBA" id="ARBA00004571"/>
    </source>
</evidence>